<dbReference type="EMBL" id="OZ035844">
    <property type="protein sequence ID" value="CAL1598707.1"/>
    <property type="molecule type" value="Genomic_DNA"/>
</dbReference>
<sequence>MVRKSLCLCFGEKACRKGRTCCLMEALRIGLWLKIRNTNPTLVGQISASKSLPCFATQAIEARTSAESWRASASLCVCVCLRASKSRARLAFGAAKGMLCVTSGDHVRRKERGPCCSPW</sequence>
<protein>
    <submittedName>
        <fullName evidence="1">Uncharacterized protein</fullName>
    </submittedName>
</protein>
<dbReference type="Proteomes" id="UP001497482">
    <property type="component" value="Chromosome 22"/>
</dbReference>
<evidence type="ECO:0000313" key="2">
    <source>
        <dbReference type="Proteomes" id="UP001497482"/>
    </source>
</evidence>
<dbReference type="AlphaFoldDB" id="A0AAV2LH87"/>
<reference evidence="1 2" key="1">
    <citation type="submission" date="2024-04" db="EMBL/GenBank/DDBJ databases">
        <authorList>
            <person name="Waldvogel A.-M."/>
            <person name="Schoenle A."/>
        </authorList>
    </citation>
    <scope>NUCLEOTIDE SEQUENCE [LARGE SCALE GENOMIC DNA]</scope>
</reference>
<gene>
    <name evidence="1" type="ORF">KC01_LOCUS27070</name>
</gene>
<proteinExistence type="predicted"/>
<name>A0AAV2LH87_KNICA</name>
<keyword evidence="2" id="KW-1185">Reference proteome</keyword>
<accession>A0AAV2LH87</accession>
<evidence type="ECO:0000313" key="1">
    <source>
        <dbReference type="EMBL" id="CAL1598707.1"/>
    </source>
</evidence>
<organism evidence="1 2">
    <name type="scientific">Knipowitschia caucasica</name>
    <name type="common">Caucasian dwarf goby</name>
    <name type="synonym">Pomatoschistus caucasicus</name>
    <dbReference type="NCBI Taxonomy" id="637954"/>
    <lineage>
        <taxon>Eukaryota</taxon>
        <taxon>Metazoa</taxon>
        <taxon>Chordata</taxon>
        <taxon>Craniata</taxon>
        <taxon>Vertebrata</taxon>
        <taxon>Euteleostomi</taxon>
        <taxon>Actinopterygii</taxon>
        <taxon>Neopterygii</taxon>
        <taxon>Teleostei</taxon>
        <taxon>Neoteleostei</taxon>
        <taxon>Acanthomorphata</taxon>
        <taxon>Gobiaria</taxon>
        <taxon>Gobiiformes</taxon>
        <taxon>Gobioidei</taxon>
        <taxon>Gobiidae</taxon>
        <taxon>Gobiinae</taxon>
        <taxon>Knipowitschia</taxon>
    </lineage>
</organism>